<sequence>MSYGLTFTNNDNVVTLDSEFSRLVILDSGTWAGSGGIGIAFTSVITTDEPPLVFVRPDQDDYFASCLVQGNAGNWHAFRFNTLKGSHSSGKWFIAAFKSSPIADYGLRLWDATSKIIFDSGTPCAQFTRTISAWNYLGAEQTQPGVYRYSWSAFSPTNTGDYMLLNNIAMDMAGTVSRQGVVQAVWDYGGNRLVIQATGVDLPTAQYISVVFAKPIS</sequence>
<protein>
    <submittedName>
        <fullName evidence="1">Uncharacterized protein</fullName>
    </submittedName>
</protein>
<dbReference type="AlphaFoldDB" id="A0AAW5A492"/>
<evidence type="ECO:0000313" key="1">
    <source>
        <dbReference type="EMBL" id="MCF5056072.1"/>
    </source>
</evidence>
<organism evidence="1 2">
    <name type="scientific">Pseudomonas proteolytica</name>
    <dbReference type="NCBI Taxonomy" id="219574"/>
    <lineage>
        <taxon>Bacteria</taxon>
        <taxon>Pseudomonadati</taxon>
        <taxon>Pseudomonadota</taxon>
        <taxon>Gammaproteobacteria</taxon>
        <taxon>Pseudomonadales</taxon>
        <taxon>Pseudomonadaceae</taxon>
        <taxon>Pseudomonas</taxon>
    </lineage>
</organism>
<name>A0AAW5A492_9PSED</name>
<reference evidence="1 2" key="1">
    <citation type="submission" date="2019-11" db="EMBL/GenBank/DDBJ databases">
        <title>Epiphytic Pseudomonas syringae from cherry orchards.</title>
        <authorList>
            <person name="Hulin M.T."/>
        </authorList>
    </citation>
    <scope>NUCLEOTIDE SEQUENCE [LARGE SCALE GENOMIC DNA]</scope>
    <source>
        <strain evidence="1 2">PA-6-9F</strain>
    </source>
</reference>
<dbReference type="Proteomes" id="UP000814172">
    <property type="component" value="Unassembled WGS sequence"/>
</dbReference>
<keyword evidence="2" id="KW-1185">Reference proteome</keyword>
<accession>A0AAW5A492</accession>
<evidence type="ECO:0000313" key="2">
    <source>
        <dbReference type="Proteomes" id="UP000814172"/>
    </source>
</evidence>
<dbReference type="RefSeq" id="WP_236299067.1">
    <property type="nucleotide sequence ID" value="NZ_WKEW01000006.1"/>
</dbReference>
<gene>
    <name evidence="1" type="ORF">GIW75_03650</name>
</gene>
<proteinExistence type="predicted"/>
<comment type="caution">
    <text evidence="1">The sequence shown here is derived from an EMBL/GenBank/DDBJ whole genome shotgun (WGS) entry which is preliminary data.</text>
</comment>
<dbReference type="EMBL" id="WKEW01000006">
    <property type="protein sequence ID" value="MCF5056072.1"/>
    <property type="molecule type" value="Genomic_DNA"/>
</dbReference>